<proteinExistence type="predicted"/>
<organism evidence="1 2">
    <name type="scientific">Diploptera punctata</name>
    <name type="common">Pacific beetle cockroach</name>
    <dbReference type="NCBI Taxonomy" id="6984"/>
    <lineage>
        <taxon>Eukaryota</taxon>
        <taxon>Metazoa</taxon>
        <taxon>Ecdysozoa</taxon>
        <taxon>Arthropoda</taxon>
        <taxon>Hexapoda</taxon>
        <taxon>Insecta</taxon>
        <taxon>Pterygota</taxon>
        <taxon>Neoptera</taxon>
        <taxon>Polyneoptera</taxon>
        <taxon>Dictyoptera</taxon>
        <taxon>Blattodea</taxon>
        <taxon>Blaberoidea</taxon>
        <taxon>Blaberidae</taxon>
        <taxon>Diplopterinae</taxon>
        <taxon>Diploptera</taxon>
    </lineage>
</organism>
<feature type="non-terminal residue" evidence="1">
    <location>
        <position position="1"/>
    </location>
</feature>
<protein>
    <submittedName>
        <fullName evidence="1">Uncharacterized protein</fullName>
    </submittedName>
</protein>
<name>A0AAD8EE76_DIPPU</name>
<accession>A0AAD8EE76</accession>
<gene>
    <name evidence="1" type="ORF">L9F63_019769</name>
</gene>
<reference evidence="1" key="2">
    <citation type="submission" date="2023-05" db="EMBL/GenBank/DDBJ databases">
        <authorList>
            <person name="Fouks B."/>
        </authorList>
    </citation>
    <scope>NUCLEOTIDE SEQUENCE</scope>
    <source>
        <strain evidence="1">Stay&amp;Tobe</strain>
        <tissue evidence="1">Testes</tissue>
    </source>
</reference>
<feature type="non-terminal residue" evidence="1">
    <location>
        <position position="69"/>
    </location>
</feature>
<reference evidence="1" key="1">
    <citation type="journal article" date="2023" name="IScience">
        <title>Live-bearing cockroach genome reveals convergent evolutionary mechanisms linked to viviparity in insects and beyond.</title>
        <authorList>
            <person name="Fouks B."/>
            <person name="Harrison M.C."/>
            <person name="Mikhailova A.A."/>
            <person name="Marchal E."/>
            <person name="English S."/>
            <person name="Carruthers M."/>
            <person name="Jennings E.C."/>
            <person name="Chiamaka E.L."/>
            <person name="Frigard R.A."/>
            <person name="Pippel M."/>
            <person name="Attardo G.M."/>
            <person name="Benoit J.B."/>
            <person name="Bornberg-Bauer E."/>
            <person name="Tobe S.S."/>
        </authorList>
    </citation>
    <scope>NUCLEOTIDE SEQUENCE</scope>
    <source>
        <strain evidence="1">Stay&amp;Tobe</strain>
    </source>
</reference>
<dbReference type="Proteomes" id="UP001233999">
    <property type="component" value="Unassembled WGS sequence"/>
</dbReference>
<evidence type="ECO:0000313" key="2">
    <source>
        <dbReference type="Proteomes" id="UP001233999"/>
    </source>
</evidence>
<dbReference type="EMBL" id="JASPKZ010006856">
    <property type="protein sequence ID" value="KAJ9586619.1"/>
    <property type="molecule type" value="Genomic_DNA"/>
</dbReference>
<keyword evidence="2" id="KW-1185">Reference proteome</keyword>
<dbReference type="AlphaFoldDB" id="A0AAD8EE76"/>
<evidence type="ECO:0000313" key="1">
    <source>
        <dbReference type="EMBL" id="KAJ9586619.1"/>
    </source>
</evidence>
<sequence>HCIIQKEISKEAMISANPQWISVGIETRLCGYLNYTNSINVVKRTYLKAVICWIIRGDAAKFSLRYVKY</sequence>
<comment type="caution">
    <text evidence="1">The sequence shown here is derived from an EMBL/GenBank/DDBJ whole genome shotgun (WGS) entry which is preliminary data.</text>
</comment>